<keyword evidence="3" id="KW-0288">FMN</keyword>
<evidence type="ECO:0000256" key="3">
    <source>
        <dbReference type="ARBA" id="ARBA00022643"/>
    </source>
</evidence>
<dbReference type="InterPro" id="IPR001155">
    <property type="entry name" value="OxRdtase_FMN_N"/>
</dbReference>
<evidence type="ECO:0000313" key="7">
    <source>
        <dbReference type="EMBL" id="MBM3223747.1"/>
    </source>
</evidence>
<dbReference type="GO" id="GO:0050661">
    <property type="term" value="F:NADP binding"/>
    <property type="evidence" value="ECO:0007669"/>
    <property type="project" value="InterPro"/>
</dbReference>
<organism evidence="7 8">
    <name type="scientific">Tectimicrobiota bacterium</name>
    <dbReference type="NCBI Taxonomy" id="2528274"/>
    <lineage>
        <taxon>Bacteria</taxon>
        <taxon>Pseudomonadati</taxon>
        <taxon>Nitrospinota/Tectimicrobiota group</taxon>
        <taxon>Candidatus Tectimicrobiota</taxon>
    </lineage>
</organism>
<reference evidence="7" key="1">
    <citation type="submission" date="2019-03" db="EMBL/GenBank/DDBJ databases">
        <title>Lake Tanganyika Metagenome-Assembled Genomes (MAGs).</title>
        <authorList>
            <person name="Tran P."/>
        </authorList>
    </citation>
    <scope>NUCLEOTIDE SEQUENCE</scope>
    <source>
        <strain evidence="7">K_DeepCast_65m_m2_066</strain>
    </source>
</reference>
<dbReference type="GO" id="GO:0010181">
    <property type="term" value="F:FMN binding"/>
    <property type="evidence" value="ECO:0007669"/>
    <property type="project" value="InterPro"/>
</dbReference>
<dbReference type="Gene3D" id="3.20.20.70">
    <property type="entry name" value="Aldolase class I"/>
    <property type="match status" value="1"/>
</dbReference>
<comment type="cofactor">
    <cofactor evidence="1">
        <name>FMN</name>
        <dbReference type="ChEBI" id="CHEBI:58210"/>
    </cofactor>
</comment>
<dbReference type="InterPro" id="IPR013785">
    <property type="entry name" value="Aldolase_TIM"/>
</dbReference>
<dbReference type="PANTHER" id="PTHR43303:SF4">
    <property type="entry name" value="NADPH DEHYDROGENASE C23G7.10C-RELATED"/>
    <property type="match status" value="1"/>
</dbReference>
<dbReference type="EMBL" id="VGLS01000192">
    <property type="protein sequence ID" value="MBM3223747.1"/>
    <property type="molecule type" value="Genomic_DNA"/>
</dbReference>
<dbReference type="Proteomes" id="UP000712673">
    <property type="component" value="Unassembled WGS sequence"/>
</dbReference>
<evidence type="ECO:0000256" key="2">
    <source>
        <dbReference type="ARBA" id="ARBA00022630"/>
    </source>
</evidence>
<evidence type="ECO:0000256" key="1">
    <source>
        <dbReference type="ARBA" id="ARBA00001917"/>
    </source>
</evidence>
<evidence type="ECO:0000259" key="6">
    <source>
        <dbReference type="Pfam" id="PF00724"/>
    </source>
</evidence>
<dbReference type="PANTHER" id="PTHR43303">
    <property type="entry name" value="NADPH DEHYDROGENASE C23G7.10C-RELATED"/>
    <property type="match status" value="1"/>
</dbReference>
<dbReference type="SUPFAM" id="SSF51395">
    <property type="entry name" value="FMN-linked oxidoreductases"/>
    <property type="match status" value="1"/>
</dbReference>
<evidence type="ECO:0000313" key="8">
    <source>
        <dbReference type="Proteomes" id="UP000712673"/>
    </source>
</evidence>
<keyword evidence="4" id="KW-0521">NADP</keyword>
<feature type="domain" description="NADH:flavin oxidoreductase/NADH oxidase N-terminal" evidence="6">
    <location>
        <begin position="5"/>
        <end position="338"/>
    </location>
</feature>
<dbReference type="InterPro" id="IPR044152">
    <property type="entry name" value="YqjM-like"/>
</dbReference>
<dbReference type="CDD" id="cd02932">
    <property type="entry name" value="OYE_YqiM_FMN"/>
    <property type="match status" value="1"/>
</dbReference>
<name>A0A937W1U0_UNCTE</name>
<evidence type="ECO:0000256" key="4">
    <source>
        <dbReference type="ARBA" id="ARBA00022857"/>
    </source>
</evidence>
<keyword evidence="5" id="KW-0560">Oxidoreductase</keyword>
<comment type="caution">
    <text evidence="7">The sequence shown here is derived from an EMBL/GenBank/DDBJ whole genome shotgun (WGS) entry which is preliminary data.</text>
</comment>
<proteinExistence type="predicted"/>
<dbReference type="Pfam" id="PF00724">
    <property type="entry name" value="Oxidored_FMN"/>
    <property type="match status" value="1"/>
</dbReference>
<sequence length="369" mass="40181">MQSALFTPLTMRDLTLENRIVVSPMCQYSAQDGTAQDWHLMHLGQYAVSGVGLVIAEAAAVEPRGRITPQCLGLYSNANEAALKRILDFCRTHGAAKMGIQLAHAGRKASTHRPWEGRKPLAPSEGAWQTVSSSAVPHDAGWHQPVALDTSEMQRVKGAFVSAVERAVRAGFEVIELHSAHGYLLHQFLSPLANQRTDAYGGSLENRLRFPLEVFAAMRAAWPAQFPMGVRVSTTDWVEGGWSPEDAVVYARELKRLGCDYITASSGGISEQQHIQLGQGYQVAFAAKIRKEAGLPSMAVGMIFDPHHAEHLVADGAADMVALGRGLLFDTHWAWTAAAALGSTVTPPPQYERAFHFRFLQEMRGATSA</sequence>
<keyword evidence="2" id="KW-0285">Flavoprotein</keyword>
<evidence type="ECO:0000256" key="5">
    <source>
        <dbReference type="ARBA" id="ARBA00023002"/>
    </source>
</evidence>
<accession>A0A937W1U0</accession>
<dbReference type="GO" id="GO:0003959">
    <property type="term" value="F:NADPH dehydrogenase activity"/>
    <property type="evidence" value="ECO:0007669"/>
    <property type="project" value="InterPro"/>
</dbReference>
<dbReference type="AlphaFoldDB" id="A0A937W1U0"/>
<gene>
    <name evidence="7" type="ORF">FJZ47_08115</name>
</gene>
<protein>
    <submittedName>
        <fullName evidence="7">NADH:flavin oxidoreductase/NADH oxidase</fullName>
    </submittedName>
</protein>